<protein>
    <recommendedName>
        <fullName evidence="3">Leucine Rich repeat-containing protein</fullName>
    </recommendedName>
</protein>
<evidence type="ECO:0000313" key="2">
    <source>
        <dbReference type="Proteomes" id="UP001589607"/>
    </source>
</evidence>
<evidence type="ECO:0008006" key="3">
    <source>
        <dbReference type="Google" id="ProtNLM"/>
    </source>
</evidence>
<dbReference type="Proteomes" id="UP001589607">
    <property type="component" value="Unassembled WGS sequence"/>
</dbReference>
<accession>A0ABV5GHS2</accession>
<dbReference type="RefSeq" id="WP_236454425.1">
    <property type="nucleotide sequence ID" value="NZ_CBCSGE010000007.1"/>
</dbReference>
<dbReference type="InterPro" id="IPR032675">
    <property type="entry name" value="LRR_dom_sf"/>
</dbReference>
<keyword evidence="2" id="KW-1185">Reference proteome</keyword>
<sequence>MRLSKSREKYLSQKYFNTKSDKNIPDHLSQFGMRSGDTTDEDLCFITQHVSAIDRLALGDSFVTIQGLDYLKKLKKVLFLDLRGIPLTDEKLDCLLHLAELEYLDIKNSEVTAAGILKILVSFPKLETLRIDIPIEEEAHLNSWKKKFINCELLINLK</sequence>
<organism evidence="1 2">
    <name type="scientific">Flavobacterium jumunjinense</name>
    <dbReference type="NCBI Taxonomy" id="998845"/>
    <lineage>
        <taxon>Bacteria</taxon>
        <taxon>Pseudomonadati</taxon>
        <taxon>Bacteroidota</taxon>
        <taxon>Flavobacteriia</taxon>
        <taxon>Flavobacteriales</taxon>
        <taxon>Flavobacteriaceae</taxon>
        <taxon>Flavobacterium</taxon>
    </lineage>
</organism>
<dbReference type="Gene3D" id="3.80.10.10">
    <property type="entry name" value="Ribonuclease Inhibitor"/>
    <property type="match status" value="1"/>
</dbReference>
<name>A0ABV5GHS2_9FLAO</name>
<evidence type="ECO:0000313" key="1">
    <source>
        <dbReference type="EMBL" id="MFB9094924.1"/>
    </source>
</evidence>
<comment type="caution">
    <text evidence="1">The sequence shown here is derived from an EMBL/GenBank/DDBJ whole genome shotgun (WGS) entry which is preliminary data.</text>
</comment>
<dbReference type="EMBL" id="JBHMEY010000001">
    <property type="protein sequence ID" value="MFB9094924.1"/>
    <property type="molecule type" value="Genomic_DNA"/>
</dbReference>
<dbReference type="SUPFAM" id="SSF52047">
    <property type="entry name" value="RNI-like"/>
    <property type="match status" value="1"/>
</dbReference>
<proteinExistence type="predicted"/>
<gene>
    <name evidence="1" type="ORF">ACFFVF_00215</name>
</gene>
<reference evidence="1 2" key="1">
    <citation type="submission" date="2024-09" db="EMBL/GenBank/DDBJ databases">
        <authorList>
            <person name="Sun Q."/>
            <person name="Mori K."/>
        </authorList>
    </citation>
    <scope>NUCLEOTIDE SEQUENCE [LARGE SCALE GENOMIC DNA]</scope>
    <source>
        <strain evidence="1 2">CECT 7955</strain>
    </source>
</reference>